<keyword evidence="1" id="KW-0479">Metal-binding</keyword>
<keyword evidence="3" id="KW-0862">Zinc</keyword>
<organism evidence="5 6">
    <name type="scientific">Ladona fulva</name>
    <name type="common">Scarce chaser dragonfly</name>
    <name type="synonym">Libellula fulva</name>
    <dbReference type="NCBI Taxonomy" id="123851"/>
    <lineage>
        <taxon>Eukaryota</taxon>
        <taxon>Metazoa</taxon>
        <taxon>Ecdysozoa</taxon>
        <taxon>Arthropoda</taxon>
        <taxon>Hexapoda</taxon>
        <taxon>Insecta</taxon>
        <taxon>Pterygota</taxon>
        <taxon>Palaeoptera</taxon>
        <taxon>Odonata</taxon>
        <taxon>Epiprocta</taxon>
        <taxon>Anisoptera</taxon>
        <taxon>Libelluloidea</taxon>
        <taxon>Libellulidae</taxon>
        <taxon>Ladona</taxon>
    </lineage>
</organism>
<feature type="region of interest" description="Disordered" evidence="4">
    <location>
        <begin position="92"/>
        <end position="151"/>
    </location>
</feature>
<dbReference type="PROSITE" id="PS01359">
    <property type="entry name" value="ZF_PHD_1"/>
    <property type="match status" value="1"/>
</dbReference>
<evidence type="ECO:0000313" key="6">
    <source>
        <dbReference type="Proteomes" id="UP000792457"/>
    </source>
</evidence>
<dbReference type="Proteomes" id="UP000792457">
    <property type="component" value="Unassembled WGS sequence"/>
</dbReference>
<dbReference type="SUPFAM" id="SSF57903">
    <property type="entry name" value="FYVE/PHD zinc finger"/>
    <property type="match status" value="1"/>
</dbReference>
<dbReference type="Gene3D" id="3.30.40.10">
    <property type="entry name" value="Zinc/RING finger domain, C3HC4 (zinc finger)"/>
    <property type="match status" value="1"/>
</dbReference>
<evidence type="ECO:0000256" key="4">
    <source>
        <dbReference type="SAM" id="MobiDB-lite"/>
    </source>
</evidence>
<feature type="compositionally biased region" description="Basic and acidic residues" evidence="4">
    <location>
        <begin position="140"/>
        <end position="151"/>
    </location>
</feature>
<sequence length="218" mass="24406">MARTKSRKRIFQKAYSATARVQLAEKAFRVTGIEPYNPDIISDDCYSPSLVTYAPLGKDFTVAVAPEGNEVSPSTSQIDVCIQSVVPLPRNEQRGAKRKRTFQKSEIMTSSPLKDLQQKKQRENVELEEAKANQGLKKNKNGDKTKKGKTLKGEKKITLNSNENPVPSTSLANNEGTICPACRQSYDEDWIQCGLCKVWWHEECSTYEGNGAFVCDYC</sequence>
<keyword evidence="2" id="KW-0863">Zinc-finger</keyword>
<proteinExistence type="predicted"/>
<reference evidence="5" key="2">
    <citation type="submission" date="2017-10" db="EMBL/GenBank/DDBJ databases">
        <title>Ladona fulva Genome sequencing and assembly.</title>
        <authorList>
            <person name="Murali S."/>
            <person name="Richards S."/>
            <person name="Bandaranaike D."/>
            <person name="Bellair M."/>
            <person name="Blankenburg K."/>
            <person name="Chao H."/>
            <person name="Dinh H."/>
            <person name="Doddapaneni H."/>
            <person name="Dugan-Rocha S."/>
            <person name="Elkadiri S."/>
            <person name="Gnanaolivu R."/>
            <person name="Hernandez B."/>
            <person name="Skinner E."/>
            <person name="Javaid M."/>
            <person name="Lee S."/>
            <person name="Li M."/>
            <person name="Ming W."/>
            <person name="Munidasa M."/>
            <person name="Muniz J."/>
            <person name="Nguyen L."/>
            <person name="Hughes D."/>
            <person name="Osuji N."/>
            <person name="Pu L.-L."/>
            <person name="Puazo M."/>
            <person name="Qu C."/>
            <person name="Quiroz J."/>
            <person name="Raj R."/>
            <person name="Weissenberger G."/>
            <person name="Xin Y."/>
            <person name="Zou X."/>
            <person name="Han Y."/>
            <person name="Worley K."/>
            <person name="Muzny D."/>
            <person name="Gibbs R."/>
        </authorList>
    </citation>
    <scope>NUCLEOTIDE SEQUENCE</scope>
    <source>
        <strain evidence="5">Sampled in the wild</strain>
    </source>
</reference>
<evidence type="ECO:0008006" key="7">
    <source>
        <dbReference type="Google" id="ProtNLM"/>
    </source>
</evidence>
<protein>
    <recommendedName>
        <fullName evidence="7">Zinc finger PHD-type domain-containing protein</fullName>
    </recommendedName>
</protein>
<dbReference type="GO" id="GO:0008270">
    <property type="term" value="F:zinc ion binding"/>
    <property type="evidence" value="ECO:0007669"/>
    <property type="project" value="UniProtKB-KW"/>
</dbReference>
<evidence type="ECO:0000256" key="3">
    <source>
        <dbReference type="ARBA" id="ARBA00022833"/>
    </source>
</evidence>
<keyword evidence="6" id="KW-1185">Reference proteome</keyword>
<reference evidence="5" key="1">
    <citation type="submission" date="2013-04" db="EMBL/GenBank/DDBJ databases">
        <authorList>
            <person name="Qu J."/>
            <person name="Murali S.C."/>
            <person name="Bandaranaike D."/>
            <person name="Bellair M."/>
            <person name="Blankenburg K."/>
            <person name="Chao H."/>
            <person name="Dinh H."/>
            <person name="Doddapaneni H."/>
            <person name="Downs B."/>
            <person name="Dugan-Rocha S."/>
            <person name="Elkadiri S."/>
            <person name="Gnanaolivu R.D."/>
            <person name="Hernandez B."/>
            <person name="Javaid M."/>
            <person name="Jayaseelan J.C."/>
            <person name="Lee S."/>
            <person name="Li M."/>
            <person name="Ming W."/>
            <person name="Munidasa M."/>
            <person name="Muniz J."/>
            <person name="Nguyen L."/>
            <person name="Ongeri F."/>
            <person name="Osuji N."/>
            <person name="Pu L.-L."/>
            <person name="Puazo M."/>
            <person name="Qu C."/>
            <person name="Quiroz J."/>
            <person name="Raj R."/>
            <person name="Weissenberger G."/>
            <person name="Xin Y."/>
            <person name="Zou X."/>
            <person name="Han Y."/>
            <person name="Richards S."/>
            <person name="Worley K."/>
            <person name="Muzny D."/>
            <person name="Gibbs R."/>
        </authorList>
    </citation>
    <scope>NUCLEOTIDE SEQUENCE</scope>
    <source>
        <strain evidence="5">Sampled in the wild</strain>
    </source>
</reference>
<dbReference type="InterPro" id="IPR019786">
    <property type="entry name" value="Zinc_finger_PHD-type_CS"/>
</dbReference>
<dbReference type="OrthoDB" id="8196822at2759"/>
<evidence type="ECO:0000256" key="2">
    <source>
        <dbReference type="ARBA" id="ARBA00022771"/>
    </source>
</evidence>
<dbReference type="EMBL" id="KZ308465">
    <property type="protein sequence ID" value="KAG8230098.1"/>
    <property type="molecule type" value="Genomic_DNA"/>
</dbReference>
<evidence type="ECO:0000256" key="1">
    <source>
        <dbReference type="ARBA" id="ARBA00022723"/>
    </source>
</evidence>
<dbReference type="InterPro" id="IPR011011">
    <property type="entry name" value="Znf_FYVE_PHD"/>
</dbReference>
<dbReference type="CDD" id="cd15517">
    <property type="entry name" value="PHD_TCF19_like"/>
    <property type="match status" value="1"/>
</dbReference>
<feature type="compositionally biased region" description="Basic and acidic residues" evidence="4">
    <location>
        <begin position="116"/>
        <end position="131"/>
    </location>
</feature>
<dbReference type="AlphaFoldDB" id="A0A8K0KCW7"/>
<name>A0A8K0KCW7_LADFU</name>
<comment type="caution">
    <text evidence="5">The sequence shown here is derived from an EMBL/GenBank/DDBJ whole genome shotgun (WGS) entry which is preliminary data.</text>
</comment>
<dbReference type="InterPro" id="IPR013083">
    <property type="entry name" value="Znf_RING/FYVE/PHD"/>
</dbReference>
<gene>
    <name evidence="5" type="ORF">J437_LFUL007642</name>
</gene>
<evidence type="ECO:0000313" key="5">
    <source>
        <dbReference type="EMBL" id="KAG8230098.1"/>
    </source>
</evidence>
<accession>A0A8K0KCW7</accession>